<evidence type="ECO:0000313" key="2">
    <source>
        <dbReference type="Proteomes" id="UP001345219"/>
    </source>
</evidence>
<accession>A0AAN7JY93</accession>
<reference evidence="1 2" key="1">
    <citation type="journal article" date="2023" name="Hortic Res">
        <title>Pangenome of water caltrop reveals structural variations and asymmetric subgenome divergence after allopolyploidization.</title>
        <authorList>
            <person name="Zhang X."/>
            <person name="Chen Y."/>
            <person name="Wang L."/>
            <person name="Yuan Y."/>
            <person name="Fang M."/>
            <person name="Shi L."/>
            <person name="Lu R."/>
            <person name="Comes H.P."/>
            <person name="Ma Y."/>
            <person name="Chen Y."/>
            <person name="Huang G."/>
            <person name="Zhou Y."/>
            <person name="Zheng Z."/>
            <person name="Qiu Y."/>
        </authorList>
    </citation>
    <scope>NUCLEOTIDE SEQUENCE [LARGE SCALE GENOMIC DNA]</scope>
    <source>
        <tissue evidence="1">Roots</tissue>
    </source>
</reference>
<sequence length="69" mass="7999">MILRVINLDTWILPGEEEEEDQQDDDLIMFSINCKSFTATPAMDKPSEETSLDNIYFKEIGQQPNMDDE</sequence>
<evidence type="ECO:0000313" key="1">
    <source>
        <dbReference type="EMBL" id="KAK4757543.1"/>
    </source>
</evidence>
<comment type="caution">
    <text evidence="1">The sequence shown here is derived from an EMBL/GenBank/DDBJ whole genome shotgun (WGS) entry which is preliminary data.</text>
</comment>
<dbReference type="Proteomes" id="UP001345219">
    <property type="component" value="Chromosome 15"/>
</dbReference>
<keyword evidence="2" id="KW-1185">Reference proteome</keyword>
<proteinExistence type="predicted"/>
<dbReference type="EMBL" id="JAXIOK010000012">
    <property type="protein sequence ID" value="KAK4757543.1"/>
    <property type="molecule type" value="Genomic_DNA"/>
</dbReference>
<protein>
    <submittedName>
        <fullName evidence="1">Uncharacterized protein</fullName>
    </submittedName>
</protein>
<dbReference type="AlphaFoldDB" id="A0AAN7JY93"/>
<organism evidence="1 2">
    <name type="scientific">Trapa incisa</name>
    <dbReference type="NCBI Taxonomy" id="236973"/>
    <lineage>
        <taxon>Eukaryota</taxon>
        <taxon>Viridiplantae</taxon>
        <taxon>Streptophyta</taxon>
        <taxon>Embryophyta</taxon>
        <taxon>Tracheophyta</taxon>
        <taxon>Spermatophyta</taxon>
        <taxon>Magnoliopsida</taxon>
        <taxon>eudicotyledons</taxon>
        <taxon>Gunneridae</taxon>
        <taxon>Pentapetalae</taxon>
        <taxon>rosids</taxon>
        <taxon>malvids</taxon>
        <taxon>Myrtales</taxon>
        <taxon>Lythraceae</taxon>
        <taxon>Trapa</taxon>
    </lineage>
</organism>
<name>A0AAN7JY93_9MYRT</name>
<gene>
    <name evidence="1" type="ORF">SAY87_018844</name>
</gene>